<dbReference type="InterPro" id="IPR010432">
    <property type="entry name" value="RDD"/>
</dbReference>
<feature type="transmembrane region" description="Helical" evidence="6">
    <location>
        <begin position="49"/>
        <end position="68"/>
    </location>
</feature>
<accession>A0A3R9QWX2</accession>
<evidence type="ECO:0000256" key="4">
    <source>
        <dbReference type="ARBA" id="ARBA00022989"/>
    </source>
</evidence>
<evidence type="ECO:0000313" key="9">
    <source>
        <dbReference type="Proteomes" id="UP000275076"/>
    </source>
</evidence>
<keyword evidence="5 6" id="KW-0472">Membrane</keyword>
<evidence type="ECO:0000313" key="8">
    <source>
        <dbReference type="EMBL" id="RSL35183.1"/>
    </source>
</evidence>
<dbReference type="PANTHER" id="PTHR36115">
    <property type="entry name" value="PROLINE-RICH ANTIGEN HOMOLOG-RELATED"/>
    <property type="match status" value="1"/>
</dbReference>
<proteinExistence type="predicted"/>
<dbReference type="Proteomes" id="UP000275076">
    <property type="component" value="Unassembled WGS sequence"/>
</dbReference>
<keyword evidence="4 6" id="KW-1133">Transmembrane helix</keyword>
<name>A0A3R9QWX2_9BACI</name>
<keyword evidence="3 6" id="KW-0812">Transmembrane</keyword>
<evidence type="ECO:0000256" key="1">
    <source>
        <dbReference type="ARBA" id="ARBA00004651"/>
    </source>
</evidence>
<dbReference type="PANTHER" id="PTHR36115:SF9">
    <property type="entry name" value="LMO1584 PROTEIN"/>
    <property type="match status" value="1"/>
</dbReference>
<comment type="subcellular location">
    <subcellularLocation>
        <location evidence="1">Cell membrane</location>
        <topology evidence="1">Multi-pass membrane protein</topology>
    </subcellularLocation>
</comment>
<comment type="caution">
    <text evidence="8">The sequence shown here is derived from an EMBL/GenBank/DDBJ whole genome shotgun (WGS) entry which is preliminary data.</text>
</comment>
<dbReference type="InterPro" id="IPR051791">
    <property type="entry name" value="Pra-immunoreactive"/>
</dbReference>
<evidence type="ECO:0000259" key="7">
    <source>
        <dbReference type="Pfam" id="PF06271"/>
    </source>
</evidence>
<sequence length="138" mass="15812">MIQNNASLFRRLLGRILDFHILTLVIAVLFFAVNGSFSIAWRDSVTWDIIYTIYLIAIPIVWSGYVVGKRICKTKMKRMDDNEVKLSNTFLREVVGFQIIGFLTLGLAFIISSFMIAFREDKRAIHDIIGGTYVRTSN</sequence>
<evidence type="ECO:0000256" key="3">
    <source>
        <dbReference type="ARBA" id="ARBA00022692"/>
    </source>
</evidence>
<evidence type="ECO:0000256" key="2">
    <source>
        <dbReference type="ARBA" id="ARBA00022475"/>
    </source>
</evidence>
<dbReference type="EMBL" id="RBVX01000001">
    <property type="protein sequence ID" value="RSL35183.1"/>
    <property type="molecule type" value="Genomic_DNA"/>
</dbReference>
<evidence type="ECO:0000256" key="6">
    <source>
        <dbReference type="SAM" id="Phobius"/>
    </source>
</evidence>
<keyword evidence="9" id="KW-1185">Reference proteome</keyword>
<feature type="transmembrane region" description="Helical" evidence="6">
    <location>
        <begin position="95"/>
        <end position="118"/>
    </location>
</feature>
<dbReference type="OrthoDB" id="1787043at2"/>
<evidence type="ECO:0000256" key="5">
    <source>
        <dbReference type="ARBA" id="ARBA00023136"/>
    </source>
</evidence>
<dbReference type="Pfam" id="PF06271">
    <property type="entry name" value="RDD"/>
    <property type="match status" value="1"/>
</dbReference>
<feature type="transmembrane region" description="Helical" evidence="6">
    <location>
        <begin position="12"/>
        <end position="37"/>
    </location>
</feature>
<keyword evidence="2" id="KW-1003">Cell membrane</keyword>
<dbReference type="GO" id="GO:0005886">
    <property type="term" value="C:plasma membrane"/>
    <property type="evidence" value="ECO:0007669"/>
    <property type="project" value="UniProtKB-SubCell"/>
</dbReference>
<dbReference type="RefSeq" id="WP_125553565.1">
    <property type="nucleotide sequence ID" value="NZ_RBVX01000001.1"/>
</dbReference>
<organism evidence="8 9">
    <name type="scientific">Salibacterium salarium</name>
    <dbReference type="NCBI Taxonomy" id="284579"/>
    <lineage>
        <taxon>Bacteria</taxon>
        <taxon>Bacillati</taxon>
        <taxon>Bacillota</taxon>
        <taxon>Bacilli</taxon>
        <taxon>Bacillales</taxon>
        <taxon>Bacillaceae</taxon>
    </lineage>
</organism>
<protein>
    <submittedName>
        <fullName evidence="8">RDD family protein</fullName>
    </submittedName>
</protein>
<feature type="domain" description="RDD" evidence="7">
    <location>
        <begin position="6"/>
        <end position="131"/>
    </location>
</feature>
<dbReference type="AlphaFoldDB" id="A0A3R9QWX2"/>
<gene>
    <name evidence="8" type="ORF">D7Z54_01005</name>
</gene>
<reference evidence="8 9" key="1">
    <citation type="submission" date="2018-10" db="EMBL/GenBank/DDBJ databases">
        <title>Draft genome sequence of Bacillus salarius IM0101, isolated from a hypersaline soil in Inner Mongolia, China.</title>
        <authorList>
            <person name="Yamprayoonswat W."/>
            <person name="Boonvisut S."/>
            <person name="Jumpathong W."/>
            <person name="Sittihan S."/>
            <person name="Ruangsuj P."/>
            <person name="Wanthongcharoen S."/>
            <person name="Thongpramul N."/>
            <person name="Pimmason S."/>
            <person name="Yu B."/>
            <person name="Yasawong M."/>
        </authorList>
    </citation>
    <scope>NUCLEOTIDE SEQUENCE [LARGE SCALE GENOMIC DNA]</scope>
    <source>
        <strain evidence="8 9">IM0101</strain>
    </source>
</reference>